<evidence type="ECO:0000313" key="1">
    <source>
        <dbReference type="EMBL" id="KAB0267068.1"/>
    </source>
</evidence>
<proteinExistence type="predicted"/>
<dbReference type="EMBL" id="VCMV01000014">
    <property type="protein sequence ID" value="KAB0267068.1"/>
    <property type="molecule type" value="Genomic_DNA"/>
</dbReference>
<accession>A0A5N3PBE1</accession>
<evidence type="ECO:0000313" key="2">
    <source>
        <dbReference type="Proteomes" id="UP000325684"/>
    </source>
</evidence>
<name>A0A5N3PBE1_9HYPH</name>
<gene>
    <name evidence="1" type="ORF">FEZ63_11605</name>
</gene>
<dbReference type="AlphaFoldDB" id="A0A5N3PBE1"/>
<keyword evidence="2" id="KW-1185">Reference proteome</keyword>
<sequence length="77" mass="8708">MSDESSQGFNIFCRRDEPDIRCAVPEERPVPPFLEAPVWEFAGRMDRGALASAGFGEREIAEAIQAQGYYIFQRVKP</sequence>
<organism evidence="1 2">
    <name type="scientific">Microvirga brassicacearum</name>
    <dbReference type="NCBI Taxonomy" id="2580413"/>
    <lineage>
        <taxon>Bacteria</taxon>
        <taxon>Pseudomonadati</taxon>
        <taxon>Pseudomonadota</taxon>
        <taxon>Alphaproteobacteria</taxon>
        <taxon>Hyphomicrobiales</taxon>
        <taxon>Methylobacteriaceae</taxon>
        <taxon>Microvirga</taxon>
    </lineage>
</organism>
<comment type="caution">
    <text evidence="1">The sequence shown here is derived from an EMBL/GenBank/DDBJ whole genome shotgun (WGS) entry which is preliminary data.</text>
</comment>
<dbReference type="OrthoDB" id="7997982at2"/>
<dbReference type="RefSeq" id="WP_150944514.1">
    <property type="nucleotide sequence ID" value="NZ_VCMV01000014.1"/>
</dbReference>
<dbReference type="Proteomes" id="UP000325684">
    <property type="component" value="Unassembled WGS sequence"/>
</dbReference>
<reference evidence="1 2" key="1">
    <citation type="journal article" date="2019" name="Microorganisms">
        <title>Genome Insights into the Novel Species Microvirga brassicacearum, a Rapeseed Endophyte with Biotechnological Potential.</title>
        <authorList>
            <person name="Jimenez-Gomez A."/>
            <person name="Saati-Santamaria Z."/>
            <person name="Igual J.M."/>
            <person name="Rivas R."/>
            <person name="Mateos P.F."/>
            <person name="Garcia-Fraile P."/>
        </authorList>
    </citation>
    <scope>NUCLEOTIDE SEQUENCE [LARGE SCALE GENOMIC DNA]</scope>
    <source>
        <strain evidence="1 2">CDVBN77</strain>
    </source>
</reference>
<protein>
    <submittedName>
        <fullName evidence="1">Uncharacterized protein</fullName>
    </submittedName>
</protein>